<dbReference type="Pfam" id="PF03167">
    <property type="entry name" value="UDG"/>
    <property type="match status" value="1"/>
</dbReference>
<dbReference type="SMART" id="SM00986">
    <property type="entry name" value="UDG"/>
    <property type="match status" value="1"/>
</dbReference>
<dbReference type="RefSeq" id="WP_110264642.1">
    <property type="nucleotide sequence ID" value="NZ_CAWNXA010000003.1"/>
</dbReference>
<dbReference type="InterPro" id="IPR036895">
    <property type="entry name" value="Uracil-DNA_glycosylase-like_sf"/>
</dbReference>
<dbReference type="AlphaFoldDB" id="A0A318EG45"/>
<keyword evidence="3" id="KW-1185">Reference proteome</keyword>
<dbReference type="EMBL" id="QICN01000003">
    <property type="protein sequence ID" value="PXV69729.1"/>
    <property type="molecule type" value="Genomic_DNA"/>
</dbReference>
<sequence length="198" mass="22263">MSRTRGDALSKLLGEVRACRLCEAVLPMAPRPLLQLNRSARILIAGQAPGRRTQEAGVPFADVSGDRLRDWLGVDRDTFYDARRIAILPMGFCFPGSGKGGDLPPRPECAATWRTRLLAQLPRLQLTLVIGQYAAAWHLPQASGQRLTDLAADWRRYWPRLLPMPHPSPRNQRWLRDNPWFAAEVLPALRERVKALTA</sequence>
<dbReference type="InterPro" id="IPR005122">
    <property type="entry name" value="Uracil-DNA_glycosylase-like"/>
</dbReference>
<name>A0A318EG45_9GAMM</name>
<dbReference type="Proteomes" id="UP000248330">
    <property type="component" value="Unassembled WGS sequence"/>
</dbReference>
<dbReference type="OrthoDB" id="9789139at2"/>
<evidence type="ECO:0000313" key="3">
    <source>
        <dbReference type="Proteomes" id="UP000248330"/>
    </source>
</evidence>
<feature type="domain" description="Uracil-DNA glycosylase-like" evidence="1">
    <location>
        <begin position="33"/>
        <end position="190"/>
    </location>
</feature>
<evidence type="ECO:0000313" key="2">
    <source>
        <dbReference type="EMBL" id="PXV69729.1"/>
    </source>
</evidence>
<protein>
    <submittedName>
        <fullName evidence="2">Uracil-DNA glycosylase</fullName>
    </submittedName>
</protein>
<comment type="caution">
    <text evidence="2">The sequence shown here is derived from an EMBL/GenBank/DDBJ whole genome shotgun (WGS) entry which is preliminary data.</text>
</comment>
<dbReference type="Gene3D" id="3.40.470.10">
    <property type="entry name" value="Uracil-DNA glycosylase-like domain"/>
    <property type="match status" value="1"/>
</dbReference>
<reference evidence="2 3" key="1">
    <citation type="submission" date="2018-04" db="EMBL/GenBank/DDBJ databases">
        <title>Genomic Encyclopedia of Type Strains, Phase IV (KMG-IV): sequencing the most valuable type-strain genomes for metagenomic binning, comparative biology and taxonomic classification.</title>
        <authorList>
            <person name="Goeker M."/>
        </authorList>
    </citation>
    <scope>NUCLEOTIDE SEQUENCE [LARGE SCALE GENOMIC DNA]</scope>
    <source>
        <strain evidence="2 3">DSM 104150</strain>
    </source>
</reference>
<dbReference type="PANTHER" id="PTHR42160:SF1">
    <property type="entry name" value="URACIL-DNA GLYCOSYLASE SUPERFAMILY PROTEIN"/>
    <property type="match status" value="1"/>
</dbReference>
<dbReference type="CDD" id="cd10033">
    <property type="entry name" value="UDG_like"/>
    <property type="match status" value="1"/>
</dbReference>
<evidence type="ECO:0000259" key="1">
    <source>
        <dbReference type="SMART" id="SM00986"/>
    </source>
</evidence>
<dbReference type="PANTHER" id="PTHR42160">
    <property type="entry name" value="URACIL-DNA GLYCOSYLASE SUPERFAMILY PROTEIN"/>
    <property type="match status" value="1"/>
</dbReference>
<dbReference type="InterPro" id="IPR047124">
    <property type="entry name" value="HI_0220.2"/>
</dbReference>
<dbReference type="SMART" id="SM00987">
    <property type="entry name" value="UreE_C"/>
    <property type="match status" value="1"/>
</dbReference>
<proteinExistence type="predicted"/>
<gene>
    <name evidence="2" type="ORF">C8D93_103305</name>
</gene>
<dbReference type="SUPFAM" id="SSF52141">
    <property type="entry name" value="Uracil-DNA glycosylase-like"/>
    <property type="match status" value="1"/>
</dbReference>
<organism evidence="2 3">
    <name type="scientific">Sinimarinibacterium flocculans</name>
    <dbReference type="NCBI Taxonomy" id="985250"/>
    <lineage>
        <taxon>Bacteria</taxon>
        <taxon>Pseudomonadati</taxon>
        <taxon>Pseudomonadota</taxon>
        <taxon>Gammaproteobacteria</taxon>
        <taxon>Nevskiales</taxon>
        <taxon>Nevskiaceae</taxon>
        <taxon>Sinimarinibacterium</taxon>
    </lineage>
</organism>
<accession>A0A318EG45</accession>